<dbReference type="GO" id="GO:0003677">
    <property type="term" value="F:DNA binding"/>
    <property type="evidence" value="ECO:0007669"/>
    <property type="project" value="UniProtKB-UniRule"/>
</dbReference>
<dbReference type="Proteomes" id="UP000286974">
    <property type="component" value="Unassembled WGS sequence"/>
</dbReference>
<name>A0A401FL03_9LACO</name>
<dbReference type="EMBL" id="BEXA01000002">
    <property type="protein sequence ID" value="GAY73059.1"/>
    <property type="molecule type" value="Genomic_DNA"/>
</dbReference>
<evidence type="ECO:0000256" key="2">
    <source>
        <dbReference type="PROSITE-ProRule" id="PRU01248"/>
    </source>
</evidence>
<dbReference type="Gene3D" id="1.10.150.130">
    <property type="match status" value="1"/>
</dbReference>
<dbReference type="SUPFAM" id="SSF47823">
    <property type="entry name" value="lambda integrase-like, N-terminal domain"/>
    <property type="match status" value="1"/>
</dbReference>
<protein>
    <recommendedName>
        <fullName evidence="3">Core-binding (CB) domain-containing protein</fullName>
    </recommendedName>
</protein>
<gene>
    <name evidence="4" type="ORF">NBRC111893_1205</name>
</gene>
<dbReference type="InterPro" id="IPR010998">
    <property type="entry name" value="Integrase_recombinase_N"/>
</dbReference>
<evidence type="ECO:0000259" key="3">
    <source>
        <dbReference type="PROSITE" id="PS51900"/>
    </source>
</evidence>
<organism evidence="4 5">
    <name type="scientific">Lentilactobacillus kosonis</name>
    <dbReference type="NCBI Taxonomy" id="2810561"/>
    <lineage>
        <taxon>Bacteria</taxon>
        <taxon>Bacillati</taxon>
        <taxon>Bacillota</taxon>
        <taxon>Bacilli</taxon>
        <taxon>Lactobacillales</taxon>
        <taxon>Lactobacillaceae</taxon>
        <taxon>Lentilactobacillus</taxon>
    </lineage>
</organism>
<dbReference type="InterPro" id="IPR004107">
    <property type="entry name" value="Integrase_SAM-like_N"/>
</dbReference>
<sequence length="38" mass="4574">MNELVQDYLHYLRVERGLSDNTINSYRQDLTEAVTFLR</sequence>
<dbReference type="Pfam" id="PF02899">
    <property type="entry name" value="Phage_int_SAM_1"/>
    <property type="match status" value="1"/>
</dbReference>
<feature type="domain" description="Core-binding (CB)" evidence="3">
    <location>
        <begin position="1"/>
        <end position="38"/>
    </location>
</feature>
<proteinExistence type="predicted"/>
<comment type="caution">
    <text evidence="4">The sequence shown here is derived from an EMBL/GenBank/DDBJ whole genome shotgun (WGS) entry which is preliminary data.</text>
</comment>
<evidence type="ECO:0000313" key="4">
    <source>
        <dbReference type="EMBL" id="GAY73059.1"/>
    </source>
</evidence>
<dbReference type="PROSITE" id="PS51900">
    <property type="entry name" value="CB"/>
    <property type="match status" value="1"/>
</dbReference>
<dbReference type="AlphaFoldDB" id="A0A401FL03"/>
<dbReference type="InterPro" id="IPR044068">
    <property type="entry name" value="CB"/>
</dbReference>
<keyword evidence="1 2" id="KW-0238">DNA-binding</keyword>
<evidence type="ECO:0000313" key="5">
    <source>
        <dbReference type="Proteomes" id="UP000286974"/>
    </source>
</evidence>
<reference evidence="4 5" key="1">
    <citation type="submission" date="2017-11" db="EMBL/GenBank/DDBJ databases">
        <title>Draft Genome Sequence of Lactobacillus curieae NBRC 111893 isolated from Koso, a Japanese sugar-Vegetable Fermented Beverage.</title>
        <authorList>
            <person name="Chiou T.Y."/>
            <person name="Oshima K."/>
            <person name="Suda W."/>
            <person name="Hattori M."/>
            <person name="Takahashi T."/>
        </authorList>
    </citation>
    <scope>NUCLEOTIDE SEQUENCE [LARGE SCALE GENOMIC DNA]</scope>
    <source>
        <strain evidence="4 5">NBRC111893</strain>
    </source>
</reference>
<dbReference type="GO" id="GO:0015074">
    <property type="term" value="P:DNA integration"/>
    <property type="evidence" value="ECO:0007669"/>
    <property type="project" value="InterPro"/>
</dbReference>
<accession>A0A401FL03</accession>
<evidence type="ECO:0000256" key="1">
    <source>
        <dbReference type="ARBA" id="ARBA00023125"/>
    </source>
</evidence>
<keyword evidence="5" id="KW-1185">Reference proteome</keyword>